<keyword evidence="1" id="KW-1185">Reference proteome</keyword>
<dbReference type="Gene3D" id="3.10.10.10">
    <property type="entry name" value="HIV Type 1 Reverse Transcriptase, subunit A, domain 1"/>
    <property type="match status" value="1"/>
</dbReference>
<dbReference type="InterPro" id="IPR053134">
    <property type="entry name" value="RNA-dir_DNA_polymerase"/>
</dbReference>
<dbReference type="SUPFAM" id="SSF56672">
    <property type="entry name" value="DNA/RNA polymerases"/>
    <property type="match status" value="1"/>
</dbReference>
<sequence length="140" mass="16009">MTREREVNTDGNKCGPPGCPKRCIHCRKKGMLYLSDGVNLSEDEKQEMETLLVEFAKVFADSGEPTPYAVHKIDTENDIIEECDSAWASPVVMVPKTDGLVRVCVNYRNLNAITIPDRYLLPRMDDLVQRRENQMKDDYL</sequence>
<dbReference type="InterPro" id="IPR043502">
    <property type="entry name" value="DNA/RNA_pol_sf"/>
</dbReference>
<accession>A0ABM3VP81</accession>
<protein>
    <submittedName>
        <fullName evidence="2">Uncharacterized protein LOC131806834</fullName>
    </submittedName>
</protein>
<organism evidence="1 2">
    <name type="scientific">Musca domestica</name>
    <name type="common">House fly</name>
    <dbReference type="NCBI Taxonomy" id="7370"/>
    <lineage>
        <taxon>Eukaryota</taxon>
        <taxon>Metazoa</taxon>
        <taxon>Ecdysozoa</taxon>
        <taxon>Arthropoda</taxon>
        <taxon>Hexapoda</taxon>
        <taxon>Insecta</taxon>
        <taxon>Pterygota</taxon>
        <taxon>Neoptera</taxon>
        <taxon>Endopterygota</taxon>
        <taxon>Diptera</taxon>
        <taxon>Brachycera</taxon>
        <taxon>Muscomorpha</taxon>
        <taxon>Muscoidea</taxon>
        <taxon>Muscidae</taxon>
        <taxon>Musca</taxon>
    </lineage>
</organism>
<gene>
    <name evidence="2" type="primary">LOC131806834</name>
</gene>
<dbReference type="RefSeq" id="XP_058987602.1">
    <property type="nucleotide sequence ID" value="XM_059131619.1"/>
</dbReference>
<dbReference type="PANTHER" id="PTHR24559">
    <property type="entry name" value="TRANSPOSON TY3-I GAG-POL POLYPROTEIN"/>
    <property type="match status" value="1"/>
</dbReference>
<dbReference type="PANTHER" id="PTHR24559:SF444">
    <property type="entry name" value="REVERSE TRANSCRIPTASE DOMAIN-CONTAINING PROTEIN"/>
    <property type="match status" value="1"/>
</dbReference>
<proteinExistence type="predicted"/>
<evidence type="ECO:0000313" key="1">
    <source>
        <dbReference type="Proteomes" id="UP001652621"/>
    </source>
</evidence>
<dbReference type="GeneID" id="131806834"/>
<dbReference type="Proteomes" id="UP001652621">
    <property type="component" value="Unplaced"/>
</dbReference>
<evidence type="ECO:0000313" key="2">
    <source>
        <dbReference type="RefSeq" id="XP_058987602.1"/>
    </source>
</evidence>
<name>A0ABM3VP81_MUSDO</name>
<reference evidence="2" key="1">
    <citation type="submission" date="2025-08" db="UniProtKB">
        <authorList>
            <consortium name="RefSeq"/>
        </authorList>
    </citation>
    <scope>IDENTIFICATION</scope>
    <source>
        <strain evidence="2">Aabys</strain>
        <tissue evidence="2">Whole body</tissue>
    </source>
</reference>